<feature type="compositionally biased region" description="Polar residues" evidence="1">
    <location>
        <begin position="113"/>
        <end position="122"/>
    </location>
</feature>
<dbReference type="Proteomes" id="UP001610432">
    <property type="component" value="Unassembled WGS sequence"/>
</dbReference>
<name>A0ABR4LT00_9EURO</name>
<accession>A0ABR4LT00</accession>
<evidence type="ECO:0000313" key="3">
    <source>
        <dbReference type="Proteomes" id="UP001610432"/>
    </source>
</evidence>
<keyword evidence="3" id="KW-1185">Reference proteome</keyword>
<dbReference type="EMBL" id="JBFXLQ010000017">
    <property type="protein sequence ID" value="KAL2867645.1"/>
    <property type="molecule type" value="Genomic_DNA"/>
</dbReference>
<gene>
    <name evidence="2" type="ORF">BJX67DRAFT_75294</name>
</gene>
<dbReference type="GeneID" id="98150460"/>
<organism evidence="2 3">
    <name type="scientific">Aspergillus lucknowensis</name>
    <dbReference type="NCBI Taxonomy" id="176173"/>
    <lineage>
        <taxon>Eukaryota</taxon>
        <taxon>Fungi</taxon>
        <taxon>Dikarya</taxon>
        <taxon>Ascomycota</taxon>
        <taxon>Pezizomycotina</taxon>
        <taxon>Eurotiomycetes</taxon>
        <taxon>Eurotiomycetidae</taxon>
        <taxon>Eurotiales</taxon>
        <taxon>Aspergillaceae</taxon>
        <taxon>Aspergillus</taxon>
        <taxon>Aspergillus subgen. Nidulantes</taxon>
    </lineage>
</organism>
<feature type="region of interest" description="Disordered" evidence="1">
    <location>
        <begin position="31"/>
        <end position="63"/>
    </location>
</feature>
<feature type="region of interest" description="Disordered" evidence="1">
    <location>
        <begin position="110"/>
        <end position="134"/>
    </location>
</feature>
<sequence length="173" mass="18946">MTFLRKFAYFADSPSSGYDRASTFRTARGRVGGTCQLPGPSPPSLPAKPHETTTRAAGRTGKSLHVSKNNVAVSPTARGCHVVVDDLWADMKISHDSEHTLRCVPIHHRPPSRNFQSQQHGQTPRWGPDDGSILLNVEDPRVAERLGSGTRIQDEEVPSRIRACAARPRFEGG</sequence>
<dbReference type="RefSeq" id="XP_070886624.1">
    <property type="nucleotide sequence ID" value="XM_071035388.1"/>
</dbReference>
<comment type="caution">
    <text evidence="2">The sequence shown here is derived from an EMBL/GenBank/DDBJ whole genome shotgun (WGS) entry which is preliminary data.</text>
</comment>
<protein>
    <submittedName>
        <fullName evidence="2">Uncharacterized protein</fullName>
    </submittedName>
</protein>
<proteinExistence type="predicted"/>
<evidence type="ECO:0000313" key="2">
    <source>
        <dbReference type="EMBL" id="KAL2867645.1"/>
    </source>
</evidence>
<evidence type="ECO:0000256" key="1">
    <source>
        <dbReference type="SAM" id="MobiDB-lite"/>
    </source>
</evidence>
<reference evidence="2 3" key="1">
    <citation type="submission" date="2024-07" db="EMBL/GenBank/DDBJ databases">
        <title>Section-level genome sequencing and comparative genomics of Aspergillus sections Usti and Cavernicolus.</title>
        <authorList>
            <consortium name="Lawrence Berkeley National Laboratory"/>
            <person name="Nybo J.L."/>
            <person name="Vesth T.C."/>
            <person name="Theobald S."/>
            <person name="Frisvad J.C."/>
            <person name="Larsen T.O."/>
            <person name="Kjaerboelling I."/>
            <person name="Rothschild-Mancinelli K."/>
            <person name="Lyhne E.K."/>
            <person name="Kogle M.E."/>
            <person name="Barry K."/>
            <person name="Clum A."/>
            <person name="Na H."/>
            <person name="Ledsgaard L."/>
            <person name="Lin J."/>
            <person name="Lipzen A."/>
            <person name="Kuo A."/>
            <person name="Riley R."/>
            <person name="Mondo S."/>
            <person name="Labutti K."/>
            <person name="Haridas S."/>
            <person name="Pangalinan J."/>
            <person name="Salamov A.A."/>
            <person name="Simmons B.A."/>
            <person name="Magnuson J.K."/>
            <person name="Chen J."/>
            <person name="Drula E."/>
            <person name="Henrissat B."/>
            <person name="Wiebenga A."/>
            <person name="Lubbers R.J."/>
            <person name="Gomes A.C."/>
            <person name="Macurrencykelacurrency M.R."/>
            <person name="Stajich J."/>
            <person name="Grigoriev I.V."/>
            <person name="Mortensen U.H."/>
            <person name="De Vries R.P."/>
            <person name="Baker S.E."/>
            <person name="Andersen M.R."/>
        </authorList>
    </citation>
    <scope>NUCLEOTIDE SEQUENCE [LARGE SCALE GENOMIC DNA]</scope>
    <source>
        <strain evidence="2 3">CBS 449.75</strain>
    </source>
</reference>